<dbReference type="RefSeq" id="XP_040625964.1">
    <property type="nucleotide sequence ID" value="XM_040771299.1"/>
</dbReference>
<feature type="region of interest" description="Disordered" evidence="7">
    <location>
        <begin position="179"/>
        <end position="205"/>
    </location>
</feature>
<feature type="region of interest" description="Disordered" evidence="7">
    <location>
        <begin position="470"/>
        <end position="560"/>
    </location>
</feature>
<proteinExistence type="predicted"/>
<dbReference type="GeneID" id="63686361"/>
<reference evidence="9 10" key="1">
    <citation type="journal article" date="2012" name="Science">
        <title>The Paleozoic origin of enzymatic lignin decomposition reconstructed from 31 fungal genomes.</title>
        <authorList>
            <person name="Floudas D."/>
            <person name="Binder M."/>
            <person name="Riley R."/>
            <person name="Barry K."/>
            <person name="Blanchette R.A."/>
            <person name="Henrissat B."/>
            <person name="Martinez A.T."/>
            <person name="Otillar R."/>
            <person name="Spatafora J.W."/>
            <person name="Yadav J.S."/>
            <person name="Aerts A."/>
            <person name="Benoit I."/>
            <person name="Boyd A."/>
            <person name="Carlson A."/>
            <person name="Copeland A."/>
            <person name="Coutinho P.M."/>
            <person name="de Vries R.P."/>
            <person name="Ferreira P."/>
            <person name="Findley K."/>
            <person name="Foster B."/>
            <person name="Gaskell J."/>
            <person name="Glotzer D."/>
            <person name="Gorecki P."/>
            <person name="Heitman J."/>
            <person name="Hesse C."/>
            <person name="Hori C."/>
            <person name="Igarashi K."/>
            <person name="Jurgens J.A."/>
            <person name="Kallen N."/>
            <person name="Kersten P."/>
            <person name="Kohler A."/>
            <person name="Kuees U."/>
            <person name="Kumar T.K.A."/>
            <person name="Kuo A."/>
            <person name="LaButti K."/>
            <person name="Larrondo L.F."/>
            <person name="Lindquist E."/>
            <person name="Ling A."/>
            <person name="Lombard V."/>
            <person name="Lucas S."/>
            <person name="Lundell T."/>
            <person name="Martin R."/>
            <person name="McLaughlin D.J."/>
            <person name="Morgenstern I."/>
            <person name="Morin E."/>
            <person name="Murat C."/>
            <person name="Nagy L.G."/>
            <person name="Nolan M."/>
            <person name="Ohm R.A."/>
            <person name="Patyshakuliyeva A."/>
            <person name="Rokas A."/>
            <person name="Ruiz-Duenas F.J."/>
            <person name="Sabat G."/>
            <person name="Salamov A."/>
            <person name="Samejima M."/>
            <person name="Schmutz J."/>
            <person name="Slot J.C."/>
            <person name="St John F."/>
            <person name="Stenlid J."/>
            <person name="Sun H."/>
            <person name="Sun S."/>
            <person name="Syed K."/>
            <person name="Tsang A."/>
            <person name="Wiebenga A."/>
            <person name="Young D."/>
            <person name="Pisabarro A."/>
            <person name="Eastwood D.C."/>
            <person name="Martin F."/>
            <person name="Cullen D."/>
            <person name="Grigoriev I.V."/>
            <person name="Hibbett D.S."/>
        </authorList>
    </citation>
    <scope>NUCLEOTIDE SEQUENCE [LARGE SCALE GENOMIC DNA]</scope>
    <source>
        <strain evidence="9 10">DJM-731 SS1</strain>
    </source>
</reference>
<dbReference type="InterPro" id="IPR037869">
    <property type="entry name" value="Spp1/CFP1"/>
</dbReference>
<keyword evidence="4" id="KW-0862">Zinc</keyword>
<dbReference type="Pfam" id="PF20826">
    <property type="entry name" value="PHD_5"/>
    <property type="match status" value="1"/>
</dbReference>
<feature type="domain" description="PHD-type" evidence="8">
    <location>
        <begin position="271"/>
        <end position="320"/>
    </location>
</feature>
<dbReference type="InterPro" id="IPR013083">
    <property type="entry name" value="Znf_RING/FYVE/PHD"/>
</dbReference>
<dbReference type="GO" id="GO:0048188">
    <property type="term" value="C:Set1C/COMPASS complex"/>
    <property type="evidence" value="ECO:0007669"/>
    <property type="project" value="InterPro"/>
</dbReference>
<organism evidence="9 10">
    <name type="scientific">Dacryopinax primogenitus (strain DJM 731)</name>
    <name type="common">Brown rot fungus</name>
    <dbReference type="NCBI Taxonomy" id="1858805"/>
    <lineage>
        <taxon>Eukaryota</taxon>
        <taxon>Fungi</taxon>
        <taxon>Dikarya</taxon>
        <taxon>Basidiomycota</taxon>
        <taxon>Agaricomycotina</taxon>
        <taxon>Dacrymycetes</taxon>
        <taxon>Dacrymycetales</taxon>
        <taxon>Dacrymycetaceae</taxon>
        <taxon>Dacryopinax</taxon>
    </lineage>
</organism>
<evidence type="ECO:0000256" key="1">
    <source>
        <dbReference type="ARBA" id="ARBA00004123"/>
    </source>
</evidence>
<evidence type="ECO:0000259" key="8">
    <source>
        <dbReference type="PROSITE" id="PS50016"/>
    </source>
</evidence>
<gene>
    <name evidence="9" type="ORF">DACRYDRAFT_17721</name>
</gene>
<evidence type="ECO:0000313" key="9">
    <source>
        <dbReference type="EMBL" id="EJT99066.1"/>
    </source>
</evidence>
<dbReference type="PANTHER" id="PTHR46174">
    <property type="entry name" value="CXXC-TYPE ZINC FINGER PROTEIN 1"/>
    <property type="match status" value="1"/>
</dbReference>
<sequence>MPLHLPIPKTQPDLANFQFPKQHQPRSSDQHPDPPSQTISLPSLPPLTPSRSNILSSPLSTPTPTSSKPIGLGIFSPPEAQAQERKRKRLEAFDRNITSVDDPGIGRLGMKTLPQGEGRVLVPLYPKPVSDSDELRARMRLQTGWTSDAQVHRLAEIPVLPKREALDRGGRERRRLLERFLESEDDEPEQEGVSGTMSADRGGRGKTVLLPFPSAPGQRPWIPGSGDAMLALLAATRSRRRLKLSSRARESSLNLSSASDRDLDAEEKTEVVNCVCESGTDDGTSMVQCDACECWSHMACVGVDPLDLPEQWFCTDCARVRKGKARARPGGRTTRAGTRAAAGTAEKRQEAKGKPKLRDRAKRTKSGLHSPPPTELTRTKILFEEPVTPTRPQREPTFAPADDSGIHGRAAMRMAGAEILVPRTPTPSMRTPWLSEQQFVLPSPERERVAPEPGGYAVLTPLSSRKTRVYSNTYGSPYPPQPISPLRYGPKQYRPDPVGHWHTPRMSDDSDRGSPDTRRFPPGNPNLDSGSGSGSGPTNVYGQTYSHSLSHSHSRSYSNPAAYDFSSTPSRGLKFGAPFSGPLMTPLNFGPFPPAPGKRRSWEAPTGFVPPKPNFGLLTPVVGDDSPPRDGQKTHSYGLVPTGPEGQRPGLSATLGSGQVKPQPSAAHAGPLGAPFSLIPERGRVLKEESDEEGDVGRESALGFLQWHG</sequence>
<dbReference type="OrthoDB" id="436852at2759"/>
<name>M5FZS8_DACPD</name>
<dbReference type="Gene3D" id="3.30.40.10">
    <property type="entry name" value="Zinc/RING finger domain, C3HC4 (zinc finger)"/>
    <property type="match status" value="1"/>
</dbReference>
<dbReference type="InterPro" id="IPR011011">
    <property type="entry name" value="Znf_FYVE_PHD"/>
</dbReference>
<feature type="compositionally biased region" description="Low complexity" evidence="7">
    <location>
        <begin position="330"/>
        <end position="344"/>
    </location>
</feature>
<feature type="compositionally biased region" description="Basic and acidic residues" evidence="7">
    <location>
        <begin position="345"/>
        <end position="358"/>
    </location>
</feature>
<dbReference type="AlphaFoldDB" id="M5FZS8"/>
<evidence type="ECO:0000313" key="10">
    <source>
        <dbReference type="Proteomes" id="UP000030653"/>
    </source>
</evidence>
<feature type="compositionally biased region" description="Low complexity" evidence="7">
    <location>
        <begin position="546"/>
        <end position="558"/>
    </location>
</feature>
<feature type="compositionally biased region" description="Low complexity" evidence="7">
    <location>
        <begin position="49"/>
        <end position="67"/>
    </location>
</feature>
<dbReference type="PANTHER" id="PTHR46174:SF1">
    <property type="entry name" value="CXXC-TYPE ZINC FINGER PROTEIN 1"/>
    <property type="match status" value="1"/>
</dbReference>
<dbReference type="GO" id="GO:0008270">
    <property type="term" value="F:zinc ion binding"/>
    <property type="evidence" value="ECO:0007669"/>
    <property type="project" value="UniProtKB-KW"/>
</dbReference>
<dbReference type="PROSITE" id="PS50016">
    <property type="entry name" value="ZF_PHD_2"/>
    <property type="match status" value="1"/>
</dbReference>
<evidence type="ECO:0000256" key="4">
    <source>
        <dbReference type="ARBA" id="ARBA00022833"/>
    </source>
</evidence>
<feature type="region of interest" description="Disordered" evidence="7">
    <location>
        <begin position="327"/>
        <end position="375"/>
    </location>
</feature>
<evidence type="ECO:0000256" key="5">
    <source>
        <dbReference type="ARBA" id="ARBA00023242"/>
    </source>
</evidence>
<dbReference type="Proteomes" id="UP000030653">
    <property type="component" value="Unassembled WGS sequence"/>
</dbReference>
<keyword evidence="5" id="KW-0539">Nucleus</keyword>
<dbReference type="HOGENOM" id="CLU_389326_0_0_1"/>
<accession>M5FZS8</accession>
<protein>
    <recommendedName>
        <fullName evidence="8">PHD-type domain-containing protein</fullName>
    </recommendedName>
</protein>
<feature type="compositionally biased region" description="Polar residues" evidence="7">
    <location>
        <begin position="526"/>
        <end position="545"/>
    </location>
</feature>
<feature type="region of interest" description="Disordered" evidence="7">
    <location>
        <begin position="594"/>
        <end position="709"/>
    </location>
</feature>
<evidence type="ECO:0000256" key="6">
    <source>
        <dbReference type="PROSITE-ProRule" id="PRU00146"/>
    </source>
</evidence>
<keyword evidence="10" id="KW-1185">Reference proteome</keyword>
<feature type="compositionally biased region" description="Basic and acidic residues" evidence="7">
    <location>
        <begin position="493"/>
        <end position="519"/>
    </location>
</feature>
<evidence type="ECO:0000256" key="7">
    <source>
        <dbReference type="SAM" id="MobiDB-lite"/>
    </source>
</evidence>
<evidence type="ECO:0000256" key="2">
    <source>
        <dbReference type="ARBA" id="ARBA00022723"/>
    </source>
</evidence>
<evidence type="ECO:0000256" key="3">
    <source>
        <dbReference type="ARBA" id="ARBA00022771"/>
    </source>
</evidence>
<dbReference type="InterPro" id="IPR019787">
    <property type="entry name" value="Znf_PHD-finger"/>
</dbReference>
<dbReference type="SUPFAM" id="SSF57903">
    <property type="entry name" value="FYVE/PHD zinc finger"/>
    <property type="match status" value="1"/>
</dbReference>
<keyword evidence="2" id="KW-0479">Metal-binding</keyword>
<dbReference type="STRING" id="1858805.M5FZS8"/>
<dbReference type="InterPro" id="IPR001965">
    <property type="entry name" value="Znf_PHD"/>
</dbReference>
<comment type="subcellular location">
    <subcellularLocation>
        <location evidence="1">Nucleus</location>
    </subcellularLocation>
</comment>
<dbReference type="EMBL" id="JH795871">
    <property type="protein sequence ID" value="EJT99066.1"/>
    <property type="molecule type" value="Genomic_DNA"/>
</dbReference>
<keyword evidence="3 6" id="KW-0863">Zinc-finger</keyword>
<feature type="region of interest" description="Disordered" evidence="7">
    <location>
        <begin position="1"/>
        <end position="95"/>
    </location>
</feature>
<dbReference type="GO" id="GO:0045893">
    <property type="term" value="P:positive regulation of DNA-templated transcription"/>
    <property type="evidence" value="ECO:0007669"/>
    <property type="project" value="TreeGrafter"/>
</dbReference>
<dbReference type="SMART" id="SM00249">
    <property type="entry name" value="PHD"/>
    <property type="match status" value="1"/>
</dbReference>